<accession>A0AC34Q7E5</accession>
<evidence type="ECO:0000313" key="1">
    <source>
        <dbReference type="Proteomes" id="UP000887576"/>
    </source>
</evidence>
<name>A0AC34Q7E5_9BILA</name>
<sequence length="207" mass="23075">MTVCGIFIFIQYSISKAVKKRAQQDTSLEESEARLSCEFIANVKTIQSLTQETKICRRFEETSKEPYKHAVVRGWLMSCILAIGSGFVSLNFSATSYLAGLLMIKLGLCSPFTVFQVIESLNIATMMVMATVSFFPEYSRAKVSAALIFQMLAEESEIDNFSEAGIKPEIQGNVQLSDVDFSYPNSRQILTLKKMSIRANFGQTIAI</sequence>
<protein>
    <submittedName>
        <fullName evidence="2">ABC transmembrane type-1 domain-containing protein</fullName>
    </submittedName>
</protein>
<organism evidence="1 2">
    <name type="scientific">Panagrolaimus sp. JU765</name>
    <dbReference type="NCBI Taxonomy" id="591449"/>
    <lineage>
        <taxon>Eukaryota</taxon>
        <taxon>Metazoa</taxon>
        <taxon>Ecdysozoa</taxon>
        <taxon>Nematoda</taxon>
        <taxon>Chromadorea</taxon>
        <taxon>Rhabditida</taxon>
        <taxon>Tylenchina</taxon>
        <taxon>Panagrolaimomorpha</taxon>
        <taxon>Panagrolaimoidea</taxon>
        <taxon>Panagrolaimidae</taxon>
        <taxon>Panagrolaimus</taxon>
    </lineage>
</organism>
<proteinExistence type="predicted"/>
<dbReference type="Proteomes" id="UP000887576">
    <property type="component" value="Unplaced"/>
</dbReference>
<reference evidence="2" key="1">
    <citation type="submission" date="2022-11" db="UniProtKB">
        <authorList>
            <consortium name="WormBaseParasite"/>
        </authorList>
    </citation>
    <scope>IDENTIFICATION</scope>
</reference>
<evidence type="ECO:0000313" key="2">
    <source>
        <dbReference type="WBParaSite" id="JU765_v2.g13631.t2"/>
    </source>
</evidence>
<dbReference type="WBParaSite" id="JU765_v2.g13631.t2">
    <property type="protein sequence ID" value="JU765_v2.g13631.t2"/>
    <property type="gene ID" value="JU765_v2.g13631"/>
</dbReference>